<dbReference type="AlphaFoldDB" id="A0A8T2NE88"/>
<evidence type="ECO:0000256" key="1">
    <source>
        <dbReference type="SAM" id="MobiDB-lite"/>
    </source>
</evidence>
<sequence length="60" mass="7324">MLSDHYVSENSERTARLDERDETRWARRRETRCISKRELTQVSEDIPRINGICDRKWKKC</sequence>
<dbReference type="Proteomes" id="UP000824540">
    <property type="component" value="Unassembled WGS sequence"/>
</dbReference>
<reference evidence="2" key="1">
    <citation type="thesis" date="2021" institute="BYU ScholarsArchive" country="Provo, UT, USA">
        <title>Applications of and Algorithms for Genome Assembly and Genomic Analyses with an Emphasis on Marine Teleosts.</title>
        <authorList>
            <person name="Pickett B.D."/>
        </authorList>
    </citation>
    <scope>NUCLEOTIDE SEQUENCE</scope>
    <source>
        <strain evidence="2">HI-2016</strain>
    </source>
</reference>
<evidence type="ECO:0000313" key="3">
    <source>
        <dbReference type="Proteomes" id="UP000824540"/>
    </source>
</evidence>
<gene>
    <name evidence="2" type="ORF">JZ751_003287</name>
</gene>
<name>A0A8T2NE88_9TELE</name>
<evidence type="ECO:0000313" key="2">
    <source>
        <dbReference type="EMBL" id="KAG9336028.1"/>
    </source>
</evidence>
<accession>A0A8T2NE88</accession>
<protein>
    <submittedName>
        <fullName evidence="2">Uncharacterized protein</fullName>
    </submittedName>
</protein>
<dbReference type="EMBL" id="JAFBMS010000103">
    <property type="protein sequence ID" value="KAG9336028.1"/>
    <property type="molecule type" value="Genomic_DNA"/>
</dbReference>
<comment type="caution">
    <text evidence="2">The sequence shown here is derived from an EMBL/GenBank/DDBJ whole genome shotgun (WGS) entry which is preliminary data.</text>
</comment>
<feature type="region of interest" description="Disordered" evidence="1">
    <location>
        <begin position="1"/>
        <end position="20"/>
    </location>
</feature>
<organism evidence="2 3">
    <name type="scientific">Albula glossodonta</name>
    <name type="common">roundjaw bonefish</name>
    <dbReference type="NCBI Taxonomy" id="121402"/>
    <lineage>
        <taxon>Eukaryota</taxon>
        <taxon>Metazoa</taxon>
        <taxon>Chordata</taxon>
        <taxon>Craniata</taxon>
        <taxon>Vertebrata</taxon>
        <taxon>Euteleostomi</taxon>
        <taxon>Actinopterygii</taxon>
        <taxon>Neopterygii</taxon>
        <taxon>Teleostei</taxon>
        <taxon>Albuliformes</taxon>
        <taxon>Albulidae</taxon>
        <taxon>Albula</taxon>
    </lineage>
</organism>
<keyword evidence="3" id="KW-1185">Reference proteome</keyword>
<proteinExistence type="predicted"/>